<feature type="transmembrane region" description="Helical" evidence="1">
    <location>
        <begin position="253"/>
        <end position="277"/>
    </location>
</feature>
<dbReference type="AlphaFoldDB" id="A0A498MY56"/>
<protein>
    <submittedName>
        <fullName evidence="3">Mucin-3A isoform X3</fullName>
    </submittedName>
</protein>
<evidence type="ECO:0000313" key="4">
    <source>
        <dbReference type="Proteomes" id="UP000290572"/>
    </source>
</evidence>
<evidence type="ECO:0000313" key="3">
    <source>
        <dbReference type="EMBL" id="RXN21585.1"/>
    </source>
</evidence>
<name>A0A498MY56_LABRO</name>
<gene>
    <name evidence="3" type="ORF">ROHU_024164</name>
</gene>
<keyword evidence="1" id="KW-1133">Transmembrane helix</keyword>
<reference evidence="3 4" key="1">
    <citation type="submission" date="2018-03" db="EMBL/GenBank/DDBJ databases">
        <title>Draft genome sequence of Rohu Carp (Labeo rohita).</title>
        <authorList>
            <person name="Das P."/>
            <person name="Kushwaha B."/>
            <person name="Joshi C.G."/>
            <person name="Kumar D."/>
            <person name="Nagpure N.S."/>
            <person name="Sahoo L."/>
            <person name="Das S.P."/>
            <person name="Bit A."/>
            <person name="Patnaik S."/>
            <person name="Meher P.K."/>
            <person name="Jayasankar P."/>
            <person name="Koringa P.G."/>
            <person name="Patel N.V."/>
            <person name="Hinsu A.T."/>
            <person name="Kumar R."/>
            <person name="Pandey M."/>
            <person name="Agarwal S."/>
            <person name="Srivastava S."/>
            <person name="Singh M."/>
            <person name="Iquebal M.A."/>
            <person name="Jaiswal S."/>
            <person name="Angadi U.B."/>
            <person name="Kumar N."/>
            <person name="Raza M."/>
            <person name="Shah T.M."/>
            <person name="Rai A."/>
            <person name="Jena J.K."/>
        </authorList>
    </citation>
    <scope>NUCLEOTIDE SEQUENCE [LARGE SCALE GENOMIC DNA]</scope>
    <source>
        <strain evidence="3">DASCIFA01</strain>
        <tissue evidence="3">Testis</tissue>
    </source>
</reference>
<sequence length="324" mass="37694">MTEISGITSEIKRTVKVAIEVNEIFKTEYANTSSKEYKEFVNRFETIIKVYNDSISAKFEVVKIILRPGKPLKKESGQRTRRSVPLEDTEKSVNVTHDMVFEMENSGSIDTTYNNLAIKVQEVLSSLENNTAIDFNVSDVSKATTKLNVASKLILTVLVDHYKPKRKKKLGLKGNYKVQRTMQRFYYSYIIYTRYNNRSLDLISPQYSNCFFIHHRFYYSSIYTKYNYRSCRHEDNFWYLGDRCSLQVYKTGFYAGLGTVAGVAVIIVALMTAYLILNKRTMKRNKDIKQDLVKDWLEDDFEWPPQKIKSHTDENGPTSHAVIF</sequence>
<accession>A0A498MY56</accession>
<dbReference type="EMBL" id="QBIY01012612">
    <property type="protein sequence ID" value="RXN21585.1"/>
    <property type="molecule type" value="Genomic_DNA"/>
</dbReference>
<evidence type="ECO:0000256" key="1">
    <source>
        <dbReference type="SAM" id="Phobius"/>
    </source>
</evidence>
<evidence type="ECO:0000259" key="2">
    <source>
        <dbReference type="PROSITE" id="PS50024"/>
    </source>
</evidence>
<dbReference type="Proteomes" id="UP000290572">
    <property type="component" value="Unassembled WGS sequence"/>
</dbReference>
<keyword evidence="4" id="KW-1185">Reference proteome</keyword>
<proteinExistence type="predicted"/>
<dbReference type="PROSITE" id="PS50024">
    <property type="entry name" value="SEA"/>
    <property type="match status" value="1"/>
</dbReference>
<comment type="caution">
    <text evidence="3">The sequence shown here is derived from an EMBL/GenBank/DDBJ whole genome shotgun (WGS) entry which is preliminary data.</text>
</comment>
<keyword evidence="1" id="KW-0472">Membrane</keyword>
<keyword evidence="1" id="KW-0812">Transmembrane</keyword>
<feature type="domain" description="SEA" evidence="2">
    <location>
        <begin position="9"/>
        <end position="152"/>
    </location>
</feature>
<dbReference type="STRING" id="84645.A0A498MY56"/>
<organism evidence="3 4">
    <name type="scientific">Labeo rohita</name>
    <name type="common">Indian major carp</name>
    <name type="synonym">Cyprinus rohita</name>
    <dbReference type="NCBI Taxonomy" id="84645"/>
    <lineage>
        <taxon>Eukaryota</taxon>
        <taxon>Metazoa</taxon>
        <taxon>Chordata</taxon>
        <taxon>Craniata</taxon>
        <taxon>Vertebrata</taxon>
        <taxon>Euteleostomi</taxon>
        <taxon>Actinopterygii</taxon>
        <taxon>Neopterygii</taxon>
        <taxon>Teleostei</taxon>
        <taxon>Ostariophysi</taxon>
        <taxon>Cypriniformes</taxon>
        <taxon>Cyprinidae</taxon>
        <taxon>Labeoninae</taxon>
        <taxon>Labeonini</taxon>
        <taxon>Labeo</taxon>
    </lineage>
</organism>
<dbReference type="InterPro" id="IPR000082">
    <property type="entry name" value="SEA_dom"/>
</dbReference>